<dbReference type="GO" id="GO:0010468">
    <property type="term" value="P:regulation of gene expression"/>
    <property type="evidence" value="ECO:0007669"/>
    <property type="project" value="TreeGrafter"/>
</dbReference>
<sequence length="246" mass="26587">MSCNGCRVLRKGCSETCILRPCLQWIESPEAQGHATVFVAKFFGRAGLMSFISNVPEPHRPALFQSLLFEACGRTVNPVNGAVGLLWTGNWHICQAAVEIVLSGGAPRPVPEHLDSAATADEASEVTCPVITDIWKDNNNGGFHFSTSRSRVAANRKKAVDHGVAHQSINLDLRLMPQLSAAMAGKPLSLTKLPLPKAAWRRLGSPSMISEESVTTTANAFPDNSAVGGEVEAYYKEMKLLNLFTK</sequence>
<name>A0AAN7GLP1_9MYRT</name>
<feature type="domain" description="LOB" evidence="2">
    <location>
        <begin position="1"/>
        <end position="107"/>
    </location>
</feature>
<proteinExistence type="inferred from homology"/>
<reference evidence="3 4" key="1">
    <citation type="journal article" date="2023" name="Hortic Res">
        <title>Pangenome of water caltrop reveals structural variations and asymmetric subgenome divergence after allopolyploidization.</title>
        <authorList>
            <person name="Zhang X."/>
            <person name="Chen Y."/>
            <person name="Wang L."/>
            <person name="Yuan Y."/>
            <person name="Fang M."/>
            <person name="Shi L."/>
            <person name="Lu R."/>
            <person name="Comes H.P."/>
            <person name="Ma Y."/>
            <person name="Chen Y."/>
            <person name="Huang G."/>
            <person name="Zhou Y."/>
            <person name="Zheng Z."/>
            <person name="Qiu Y."/>
        </authorList>
    </citation>
    <scope>NUCLEOTIDE SEQUENCE [LARGE SCALE GENOMIC DNA]</scope>
    <source>
        <tissue evidence="3">Roots</tissue>
    </source>
</reference>
<comment type="caution">
    <text evidence="3">The sequence shown here is derived from an EMBL/GenBank/DDBJ whole genome shotgun (WGS) entry which is preliminary data.</text>
</comment>
<dbReference type="EMBL" id="JAXIOK010000020">
    <property type="protein sequence ID" value="KAK4747118.1"/>
    <property type="molecule type" value="Genomic_DNA"/>
</dbReference>
<evidence type="ECO:0000313" key="4">
    <source>
        <dbReference type="Proteomes" id="UP001345219"/>
    </source>
</evidence>
<comment type="similarity">
    <text evidence="1">Belongs to the LOB domain-containing protein family.</text>
</comment>
<dbReference type="PANTHER" id="PTHR31304:SF1">
    <property type="entry name" value="LOB DOMAIN-CONTAINING PROTEIN 39"/>
    <property type="match status" value="1"/>
</dbReference>
<dbReference type="InterPro" id="IPR004883">
    <property type="entry name" value="LOB"/>
</dbReference>
<dbReference type="Pfam" id="PF03195">
    <property type="entry name" value="LOB"/>
    <property type="match status" value="1"/>
</dbReference>
<gene>
    <name evidence="3" type="ORF">SAY87_026155</name>
</gene>
<organism evidence="3 4">
    <name type="scientific">Trapa incisa</name>
    <dbReference type="NCBI Taxonomy" id="236973"/>
    <lineage>
        <taxon>Eukaryota</taxon>
        <taxon>Viridiplantae</taxon>
        <taxon>Streptophyta</taxon>
        <taxon>Embryophyta</taxon>
        <taxon>Tracheophyta</taxon>
        <taxon>Spermatophyta</taxon>
        <taxon>Magnoliopsida</taxon>
        <taxon>eudicotyledons</taxon>
        <taxon>Gunneridae</taxon>
        <taxon>Pentapetalae</taxon>
        <taxon>rosids</taxon>
        <taxon>malvids</taxon>
        <taxon>Myrtales</taxon>
        <taxon>Lythraceae</taxon>
        <taxon>Trapa</taxon>
    </lineage>
</organism>
<dbReference type="Proteomes" id="UP001345219">
    <property type="component" value="Chromosome 20"/>
</dbReference>
<accession>A0AAN7GLP1</accession>
<evidence type="ECO:0000313" key="3">
    <source>
        <dbReference type="EMBL" id="KAK4747118.1"/>
    </source>
</evidence>
<evidence type="ECO:0000259" key="2">
    <source>
        <dbReference type="PROSITE" id="PS50891"/>
    </source>
</evidence>
<keyword evidence="4" id="KW-1185">Reference proteome</keyword>
<dbReference type="PROSITE" id="PS50891">
    <property type="entry name" value="LOB"/>
    <property type="match status" value="1"/>
</dbReference>
<dbReference type="AlphaFoldDB" id="A0AAN7GLP1"/>
<evidence type="ECO:0000256" key="1">
    <source>
        <dbReference type="ARBA" id="ARBA00005474"/>
    </source>
</evidence>
<dbReference type="PANTHER" id="PTHR31304">
    <property type="entry name" value="LOB DOMAIN-CONTAINING PROTEIN 38"/>
    <property type="match status" value="1"/>
</dbReference>
<protein>
    <recommendedName>
        <fullName evidence="2">LOB domain-containing protein</fullName>
    </recommendedName>
</protein>